<dbReference type="NCBIfam" id="NF033788">
    <property type="entry name" value="HTH_metalloreg"/>
    <property type="match status" value="1"/>
</dbReference>
<dbReference type="GO" id="GO:0003700">
    <property type="term" value="F:DNA-binding transcription factor activity"/>
    <property type="evidence" value="ECO:0007669"/>
    <property type="project" value="InterPro"/>
</dbReference>
<dbReference type="Pfam" id="PF01022">
    <property type="entry name" value="HTH_5"/>
    <property type="match status" value="1"/>
</dbReference>
<dbReference type="CDD" id="cd00090">
    <property type="entry name" value="HTH_ARSR"/>
    <property type="match status" value="1"/>
</dbReference>
<dbReference type="SMART" id="SM00418">
    <property type="entry name" value="HTH_ARSR"/>
    <property type="match status" value="1"/>
</dbReference>
<evidence type="ECO:0000259" key="4">
    <source>
        <dbReference type="PROSITE" id="PS50987"/>
    </source>
</evidence>
<organism evidence="5 6">
    <name type="scientific">Cohnella xylanilytica</name>
    <dbReference type="NCBI Taxonomy" id="557555"/>
    <lineage>
        <taxon>Bacteria</taxon>
        <taxon>Bacillati</taxon>
        <taxon>Bacillota</taxon>
        <taxon>Bacilli</taxon>
        <taxon>Bacillales</taxon>
        <taxon>Paenibacillaceae</taxon>
        <taxon>Cohnella</taxon>
    </lineage>
</organism>
<sequence>MSQRATDVCEDTCGGSDADLVQIKSEMTEEPLIQDMAEWFKALSDPTRVKIISALIKRELCVHDLSDLLDMGQSAVSHQLRYLRNMRMVKRRKVGKTVYYSLDDSHIEEIFQVTLQHLKHK</sequence>
<dbReference type="EMBL" id="JACJVR010000132">
    <property type="protein sequence ID" value="MBB6695629.1"/>
    <property type="molecule type" value="Genomic_DNA"/>
</dbReference>
<dbReference type="PANTHER" id="PTHR43132">
    <property type="entry name" value="ARSENICAL RESISTANCE OPERON REPRESSOR ARSR-RELATED"/>
    <property type="match status" value="1"/>
</dbReference>
<dbReference type="Gene3D" id="1.10.10.10">
    <property type="entry name" value="Winged helix-like DNA-binding domain superfamily/Winged helix DNA-binding domain"/>
    <property type="match status" value="1"/>
</dbReference>
<dbReference type="InterPro" id="IPR036390">
    <property type="entry name" value="WH_DNA-bd_sf"/>
</dbReference>
<reference evidence="5 6" key="1">
    <citation type="submission" date="2020-08" db="EMBL/GenBank/DDBJ databases">
        <title>Cohnella phylogeny.</title>
        <authorList>
            <person name="Dunlap C."/>
        </authorList>
    </citation>
    <scope>NUCLEOTIDE SEQUENCE [LARGE SCALE GENOMIC DNA]</scope>
    <source>
        <strain evidence="5 6">DSM 25239</strain>
    </source>
</reference>
<evidence type="ECO:0000256" key="2">
    <source>
        <dbReference type="ARBA" id="ARBA00023125"/>
    </source>
</evidence>
<accession>A0A841U6Y9</accession>
<evidence type="ECO:0000256" key="1">
    <source>
        <dbReference type="ARBA" id="ARBA00023015"/>
    </source>
</evidence>
<evidence type="ECO:0000313" key="5">
    <source>
        <dbReference type="EMBL" id="MBB6695629.1"/>
    </source>
</evidence>
<comment type="caution">
    <text evidence="5">The sequence shown here is derived from an EMBL/GenBank/DDBJ whole genome shotgun (WGS) entry which is preliminary data.</text>
</comment>
<keyword evidence="3" id="KW-0804">Transcription</keyword>
<keyword evidence="2" id="KW-0238">DNA-binding</keyword>
<dbReference type="InterPro" id="IPR001845">
    <property type="entry name" value="HTH_ArsR_DNA-bd_dom"/>
</dbReference>
<dbReference type="Proteomes" id="UP000553776">
    <property type="component" value="Unassembled WGS sequence"/>
</dbReference>
<feature type="domain" description="HTH arsR-type" evidence="4">
    <location>
        <begin position="28"/>
        <end position="121"/>
    </location>
</feature>
<keyword evidence="1" id="KW-0805">Transcription regulation</keyword>
<evidence type="ECO:0000256" key="3">
    <source>
        <dbReference type="ARBA" id="ARBA00023163"/>
    </source>
</evidence>
<dbReference type="PRINTS" id="PR00778">
    <property type="entry name" value="HTHARSR"/>
</dbReference>
<name>A0A841U6Y9_9BACL</name>
<dbReference type="GO" id="GO:0003677">
    <property type="term" value="F:DNA binding"/>
    <property type="evidence" value="ECO:0007669"/>
    <property type="project" value="UniProtKB-KW"/>
</dbReference>
<gene>
    <name evidence="5" type="ORF">H7B90_29980</name>
</gene>
<protein>
    <submittedName>
        <fullName evidence="5">Winged helix-turn-helix transcriptional regulator</fullName>
    </submittedName>
</protein>
<dbReference type="SUPFAM" id="SSF46785">
    <property type="entry name" value="Winged helix' DNA-binding domain"/>
    <property type="match status" value="1"/>
</dbReference>
<dbReference type="AlphaFoldDB" id="A0A841U6Y9"/>
<keyword evidence="6" id="KW-1185">Reference proteome</keyword>
<dbReference type="RefSeq" id="WP_185139581.1">
    <property type="nucleotide sequence ID" value="NZ_BORM01000032.1"/>
</dbReference>
<dbReference type="InterPro" id="IPR036388">
    <property type="entry name" value="WH-like_DNA-bd_sf"/>
</dbReference>
<dbReference type="InterPro" id="IPR051011">
    <property type="entry name" value="Metal_resp_trans_reg"/>
</dbReference>
<proteinExistence type="predicted"/>
<evidence type="ECO:0000313" key="6">
    <source>
        <dbReference type="Proteomes" id="UP000553776"/>
    </source>
</evidence>
<dbReference type="PROSITE" id="PS50987">
    <property type="entry name" value="HTH_ARSR_2"/>
    <property type="match status" value="1"/>
</dbReference>
<dbReference type="PANTHER" id="PTHR43132:SF6">
    <property type="entry name" value="HTH-TYPE TRANSCRIPTIONAL REPRESSOR CZRA"/>
    <property type="match status" value="1"/>
</dbReference>
<dbReference type="InterPro" id="IPR011991">
    <property type="entry name" value="ArsR-like_HTH"/>
</dbReference>